<dbReference type="Gene3D" id="2.70.50.70">
    <property type="match status" value="1"/>
</dbReference>
<dbReference type="PANTHER" id="PTHR36182">
    <property type="entry name" value="PROTEIN, PUTATIVE (AFU_ORTHOLOGUE AFUA_6G10930)-RELATED"/>
    <property type="match status" value="1"/>
</dbReference>
<dbReference type="EMBL" id="JAVRRG010000023">
    <property type="protein sequence ID" value="KAK5096301.1"/>
    <property type="molecule type" value="Genomic_DNA"/>
</dbReference>
<dbReference type="Proteomes" id="UP001345013">
    <property type="component" value="Unassembled WGS sequence"/>
</dbReference>
<feature type="region of interest" description="Disordered" evidence="1">
    <location>
        <begin position="276"/>
        <end position="296"/>
    </location>
</feature>
<keyword evidence="2" id="KW-0732">Signal</keyword>
<sequence length="397" mass="39776">MKTFTFLAMAAAASAHMVMKTPIPAGEPNNSPLDGSGSDYPCKGLTTTALQGGDENVMAIGAPQSLSFTGSAVHGGGSCQVSLAKGTTISPDMKFMVIHSIEGGCPANTEGNLGNNADANVAGTFQFSVPDHPDLGPGEYTLAWTWHNKVGNREMYMNCARVTVTGATKKRYAPANMPVSKRQEAPLPDMFVANIGNGCTVAEGTNVQYPNPGTSVDPIPENQKNFMAAPVGSCGAVGAANPPAGSSASSGAASATSAAAVSNSVSQVSSATSISQSAPGVFATAPPSESGAASTQASVASSATSAAVPLSTGTSSSGTSGTCEAGAWNCAADGKSFTRCVAGGTWSASIPMAAGMSCTPGVSMNFAYNASAGTNAKRDVRAHIARRRHSFRSPALS</sequence>
<reference evidence="3 4" key="1">
    <citation type="submission" date="2023-08" db="EMBL/GenBank/DDBJ databases">
        <title>Black Yeasts Isolated from many extreme environments.</title>
        <authorList>
            <person name="Coleine C."/>
            <person name="Stajich J.E."/>
            <person name="Selbmann L."/>
        </authorList>
    </citation>
    <scope>NUCLEOTIDE SEQUENCE [LARGE SCALE GENOMIC DNA]</scope>
    <source>
        <strain evidence="3 4">CCFEE 5885</strain>
    </source>
</reference>
<protein>
    <submittedName>
        <fullName evidence="3">Uncharacterized protein</fullName>
    </submittedName>
</protein>
<gene>
    <name evidence="3" type="ORF">LTR24_002707</name>
</gene>
<comment type="caution">
    <text evidence="3">The sequence shown here is derived from an EMBL/GenBank/DDBJ whole genome shotgun (WGS) entry which is preliminary data.</text>
</comment>
<evidence type="ECO:0000313" key="3">
    <source>
        <dbReference type="EMBL" id="KAK5096301.1"/>
    </source>
</evidence>
<feature type="signal peptide" evidence="2">
    <location>
        <begin position="1"/>
        <end position="15"/>
    </location>
</feature>
<keyword evidence="4" id="KW-1185">Reference proteome</keyword>
<dbReference type="PANTHER" id="PTHR36182:SF2">
    <property type="entry name" value="LYTIC POLYSACCHARIDE MONOOXYGENASE"/>
    <property type="match status" value="1"/>
</dbReference>
<proteinExistence type="predicted"/>
<evidence type="ECO:0000313" key="4">
    <source>
        <dbReference type="Proteomes" id="UP001345013"/>
    </source>
</evidence>
<accession>A0ABR0KH96</accession>
<evidence type="ECO:0000256" key="2">
    <source>
        <dbReference type="SAM" id="SignalP"/>
    </source>
</evidence>
<evidence type="ECO:0000256" key="1">
    <source>
        <dbReference type="SAM" id="MobiDB-lite"/>
    </source>
</evidence>
<feature type="chain" id="PRO_5045476053" evidence="2">
    <location>
        <begin position="16"/>
        <end position="397"/>
    </location>
</feature>
<organism evidence="3 4">
    <name type="scientific">Lithohypha guttulata</name>
    <dbReference type="NCBI Taxonomy" id="1690604"/>
    <lineage>
        <taxon>Eukaryota</taxon>
        <taxon>Fungi</taxon>
        <taxon>Dikarya</taxon>
        <taxon>Ascomycota</taxon>
        <taxon>Pezizomycotina</taxon>
        <taxon>Eurotiomycetes</taxon>
        <taxon>Chaetothyriomycetidae</taxon>
        <taxon>Chaetothyriales</taxon>
        <taxon>Trichomeriaceae</taxon>
        <taxon>Lithohypha</taxon>
    </lineage>
</organism>
<name>A0ABR0KH96_9EURO</name>